<feature type="region of interest" description="Disordered" evidence="7">
    <location>
        <begin position="1009"/>
        <end position="1032"/>
    </location>
</feature>
<proteinExistence type="inferred from homology"/>
<dbReference type="SUPFAM" id="SSF49562">
    <property type="entry name" value="C2 domain (Calcium/lipid-binding domain, CaLB)"/>
    <property type="match status" value="4"/>
</dbReference>
<reference evidence="10 11" key="1">
    <citation type="journal article" date="2005" name="Nature">
        <title>The map-based sequence of the rice genome.</title>
        <authorList>
            <consortium name="International rice genome sequencing project (IRGSP)"/>
            <person name="Matsumoto T."/>
            <person name="Wu J."/>
            <person name="Kanamori H."/>
            <person name="Katayose Y."/>
            <person name="Fujisawa M."/>
            <person name="Namiki N."/>
            <person name="Mizuno H."/>
            <person name="Yamamoto K."/>
            <person name="Antonio B.A."/>
            <person name="Baba T."/>
            <person name="Sakata K."/>
            <person name="Nagamura Y."/>
            <person name="Aoki H."/>
            <person name="Arikawa K."/>
            <person name="Arita K."/>
            <person name="Bito T."/>
            <person name="Chiden Y."/>
            <person name="Fujitsuka N."/>
            <person name="Fukunaka R."/>
            <person name="Hamada M."/>
            <person name="Harada C."/>
            <person name="Hayashi A."/>
            <person name="Hijishita S."/>
            <person name="Honda M."/>
            <person name="Hosokawa S."/>
            <person name="Ichikawa Y."/>
            <person name="Idonuma A."/>
            <person name="Iijima M."/>
            <person name="Ikeda M."/>
            <person name="Ikeno M."/>
            <person name="Ito K."/>
            <person name="Ito S."/>
            <person name="Ito T."/>
            <person name="Ito Y."/>
            <person name="Ito Y."/>
            <person name="Iwabuchi A."/>
            <person name="Kamiya K."/>
            <person name="Karasawa W."/>
            <person name="Kurita K."/>
            <person name="Katagiri S."/>
            <person name="Kikuta A."/>
            <person name="Kobayashi H."/>
            <person name="Kobayashi N."/>
            <person name="Machita K."/>
            <person name="Maehara T."/>
            <person name="Masukawa M."/>
            <person name="Mizubayashi T."/>
            <person name="Mukai Y."/>
            <person name="Nagasaki H."/>
            <person name="Nagata Y."/>
            <person name="Naito S."/>
            <person name="Nakashima M."/>
            <person name="Nakama Y."/>
            <person name="Nakamichi Y."/>
            <person name="Nakamura M."/>
            <person name="Meguro A."/>
            <person name="Negishi M."/>
            <person name="Ohta I."/>
            <person name="Ohta T."/>
            <person name="Okamoto M."/>
            <person name="Ono N."/>
            <person name="Saji S."/>
            <person name="Sakaguchi M."/>
            <person name="Sakai K."/>
            <person name="Shibata M."/>
            <person name="Shimokawa T."/>
            <person name="Song J."/>
            <person name="Takazaki Y."/>
            <person name="Terasawa K."/>
            <person name="Tsugane M."/>
            <person name="Tsuji K."/>
            <person name="Ueda S."/>
            <person name="Waki K."/>
            <person name="Yamagata H."/>
            <person name="Yamamoto M."/>
            <person name="Yamamoto S."/>
            <person name="Yamane H."/>
            <person name="Yoshiki S."/>
            <person name="Yoshihara R."/>
            <person name="Yukawa K."/>
            <person name="Zhong H."/>
            <person name="Yano M."/>
            <person name="Yuan Q."/>
            <person name="Ouyang S."/>
            <person name="Liu J."/>
            <person name="Jones K.M."/>
            <person name="Gansberger K."/>
            <person name="Moffat K."/>
            <person name="Hill J."/>
            <person name="Bera J."/>
            <person name="Fadrosh D."/>
            <person name="Jin S."/>
            <person name="Johri S."/>
            <person name="Kim M."/>
            <person name="Overton L."/>
            <person name="Reardon M."/>
            <person name="Tsitrin T."/>
            <person name="Vuong H."/>
            <person name="Weaver B."/>
            <person name="Ciecko A."/>
            <person name="Tallon L."/>
            <person name="Jackson J."/>
            <person name="Pai G."/>
            <person name="Aken S.V."/>
            <person name="Utterback T."/>
            <person name="Reidmuller S."/>
            <person name="Feldblyum T."/>
            <person name="Hsiao J."/>
            <person name="Zismann V."/>
            <person name="Iobst S."/>
            <person name="de Vazeille A.R."/>
            <person name="Buell C.R."/>
            <person name="Ying K."/>
            <person name="Li Y."/>
            <person name="Lu T."/>
            <person name="Huang Y."/>
            <person name="Zhao Q."/>
            <person name="Feng Q."/>
            <person name="Zhang L."/>
            <person name="Zhu J."/>
            <person name="Weng Q."/>
            <person name="Mu J."/>
            <person name="Lu Y."/>
            <person name="Fan D."/>
            <person name="Liu Y."/>
            <person name="Guan J."/>
            <person name="Zhang Y."/>
            <person name="Yu S."/>
            <person name="Liu X."/>
            <person name="Zhang Y."/>
            <person name="Hong G."/>
            <person name="Han B."/>
            <person name="Choisne N."/>
            <person name="Demange N."/>
            <person name="Orjeda G."/>
            <person name="Samain S."/>
            <person name="Cattolico L."/>
            <person name="Pelletier E."/>
            <person name="Couloux A."/>
            <person name="Segurens B."/>
            <person name="Wincker P."/>
            <person name="D'Hont A."/>
            <person name="Scarpelli C."/>
            <person name="Weissenbach J."/>
            <person name="Salanoubat M."/>
            <person name="Quetier F."/>
            <person name="Yu Y."/>
            <person name="Kim H.R."/>
            <person name="Rambo T."/>
            <person name="Currie J."/>
            <person name="Collura K."/>
            <person name="Luo M."/>
            <person name="Yang T."/>
            <person name="Ammiraju J.S.S."/>
            <person name="Engler F."/>
            <person name="Soderlund C."/>
            <person name="Wing R.A."/>
            <person name="Palmer L.E."/>
            <person name="de la Bastide M."/>
            <person name="Spiegel L."/>
            <person name="Nascimento L."/>
            <person name="Zutavern T."/>
            <person name="O'Shaughnessy A."/>
            <person name="Dike S."/>
            <person name="Dedhia N."/>
            <person name="Preston R."/>
            <person name="Balija V."/>
            <person name="McCombie W.R."/>
            <person name="Chow T."/>
            <person name="Chen H."/>
            <person name="Chung M."/>
            <person name="Chen C."/>
            <person name="Shaw J."/>
            <person name="Wu H."/>
            <person name="Hsiao K."/>
            <person name="Chao Y."/>
            <person name="Chu M."/>
            <person name="Cheng C."/>
            <person name="Hour A."/>
            <person name="Lee P."/>
            <person name="Lin S."/>
            <person name="Lin Y."/>
            <person name="Liou J."/>
            <person name="Liu S."/>
            <person name="Hsing Y."/>
            <person name="Raghuvanshi S."/>
            <person name="Mohanty A."/>
            <person name="Bharti A.K."/>
            <person name="Gaur A."/>
            <person name="Gupta V."/>
            <person name="Kumar D."/>
            <person name="Ravi V."/>
            <person name="Vij S."/>
            <person name="Kapur A."/>
            <person name="Khurana P."/>
            <person name="Khurana P."/>
            <person name="Khurana J.P."/>
            <person name="Tyagi A.K."/>
            <person name="Gaikwad K."/>
            <person name="Singh A."/>
            <person name="Dalal V."/>
            <person name="Srivastava S."/>
            <person name="Dixit A."/>
            <person name="Pal A.K."/>
            <person name="Ghazi I.A."/>
            <person name="Yadav M."/>
            <person name="Pandit A."/>
            <person name="Bhargava A."/>
            <person name="Sureshbabu K."/>
            <person name="Batra K."/>
            <person name="Sharma T.R."/>
            <person name="Mohapatra T."/>
            <person name="Singh N.K."/>
            <person name="Messing J."/>
            <person name="Nelson A.B."/>
            <person name="Fuks G."/>
            <person name="Kavchok S."/>
            <person name="Keizer G."/>
            <person name="Linton E."/>
            <person name="Llaca V."/>
            <person name="Song R."/>
            <person name="Tanyolac B."/>
            <person name="Young S."/>
            <person name="Ho-Il K."/>
            <person name="Hahn J.H."/>
            <person name="Sangsakoo G."/>
            <person name="Vanavichit A."/>
            <person name="de Mattos Luiz.A.T."/>
            <person name="Zimmer P.D."/>
            <person name="Malone G."/>
            <person name="Dellagostin O."/>
            <person name="de Oliveira A.C."/>
            <person name="Bevan M."/>
            <person name="Bancroft I."/>
            <person name="Minx P."/>
            <person name="Cordum H."/>
            <person name="Wilson R."/>
            <person name="Cheng Z."/>
            <person name="Jin W."/>
            <person name="Jiang J."/>
            <person name="Leong S.A."/>
            <person name="Iwama H."/>
            <person name="Gojobori T."/>
            <person name="Itoh T."/>
            <person name="Niimura Y."/>
            <person name="Fujii Y."/>
            <person name="Habara T."/>
            <person name="Sakai H."/>
            <person name="Sato Y."/>
            <person name="Wilson G."/>
            <person name="Kumar K."/>
            <person name="McCouch S."/>
            <person name="Juretic N."/>
            <person name="Hoen D."/>
            <person name="Wright S."/>
            <person name="Bruskiewich R."/>
            <person name="Bureau T."/>
            <person name="Miyao A."/>
            <person name="Hirochika H."/>
            <person name="Nishikawa T."/>
            <person name="Kadowaki K."/>
            <person name="Sugiura M."/>
            <person name="Burr B."/>
            <person name="Sasaki T."/>
        </authorList>
    </citation>
    <scope>NUCLEOTIDE SEQUENCE [LARGE SCALE GENOMIC DNA]</scope>
    <source>
        <strain evidence="11">cv. Nipponbare</strain>
    </source>
</reference>
<dbReference type="InterPro" id="IPR035892">
    <property type="entry name" value="C2_domain_sf"/>
</dbReference>
<evidence type="ECO:0000256" key="6">
    <source>
        <dbReference type="ARBA" id="ARBA00023136"/>
    </source>
</evidence>
<accession>C7J9R5</accession>
<feature type="domain" description="C2" evidence="9">
    <location>
        <begin position="496"/>
        <end position="616"/>
    </location>
</feature>
<comment type="similarity">
    <text evidence="2">Belongs to the MCTP family.</text>
</comment>
<dbReference type="PROSITE" id="PS50004">
    <property type="entry name" value="C2"/>
    <property type="match status" value="3"/>
</dbReference>
<evidence type="ECO:0000256" key="3">
    <source>
        <dbReference type="ARBA" id="ARBA00022692"/>
    </source>
</evidence>
<dbReference type="Gene3D" id="2.60.40.150">
    <property type="entry name" value="C2 domain"/>
    <property type="match status" value="3"/>
</dbReference>
<keyword evidence="5 8" id="KW-1133">Transmembrane helix</keyword>
<dbReference type="Pfam" id="PF08372">
    <property type="entry name" value="PRT_C"/>
    <property type="match status" value="1"/>
</dbReference>
<dbReference type="InterPro" id="IPR000008">
    <property type="entry name" value="C2_dom"/>
</dbReference>
<evidence type="ECO:0000256" key="8">
    <source>
        <dbReference type="SAM" id="Phobius"/>
    </source>
</evidence>
<gene>
    <name evidence="10" type="ordered locus">Os12g0187575</name>
</gene>
<evidence type="ECO:0000256" key="4">
    <source>
        <dbReference type="ARBA" id="ARBA00022737"/>
    </source>
</evidence>
<dbReference type="CDD" id="cd08379">
    <property type="entry name" value="C2D_MCTP_PRT_plant"/>
    <property type="match status" value="1"/>
</dbReference>
<dbReference type="Proteomes" id="UP000000763">
    <property type="component" value="Chromosome 12"/>
</dbReference>
<sequence length="1143" mass="129413">MATTYLVVEVISADIPSSSNTSQTNYSVELHFNSQSKSTTIKENVAVWNERFSFDMRQREDPSGNLILEAAVYCFDQMSNSKSLLGKVLLPEKYFHRHSANVDPMQYTLDNTEGVNAKVLLKLFLTDAVDRILLETEDRHTHQTEGNGLNGIYNYLFQTNYGYGKDQHDDPVVLETAGFDLMEINPNFEPGRLFERMQLLFVRVIKARKLPDMDANGSLDPYVEVKFGAYNRGVTRCFKRNKNPEWNETFAFSFQHDKIPSPTVDIVVNDKDLVRDDFVGKLHLDLKNIPKRSLDDVPLEPTWYPLLDQDGTKLAQASLLLAIWIGSQADEAYRHVGLSGYIPKVYENPNLWCLRVTVVEVQGVTVGDDEQEDMAGCNTGTDTGVFCRARLGKQVQRTRALGKPFFEDDLELHVIVANPGKDEVVIGQQTVPLSSIVKGGDEHDHFDVMPSKWFDLKNPDKPQFDSSVDDGNDNSSRMRICLKNMLDGRYRIVHDSKGYMDDTRPADRKLWRPPVGRVHLGILRATGLPLRMGKSTVNPYCVAKYGDKWVRTRTILDGPEHVFNEQHTWSVYDIATVLTAGVFDHFPHTRKAHREIGKVQIHLSCLETDRVYAHSYPLIILNRRGFKKAGELQIAVKLSSESFISLLGMYARSTLPKMHYEHPLTVMEEDKFRSEVAEVMALRFSRVEPPLRSEIVAYMCNATGGTSCWSMRKSKVNFFRLMQVASPFIHLFQSVTSWKNPAVALISCVIFVLALCFHKLVLSMVIIYFVLVALWNYRFRPRKPPFFDHKVSCLGSVHPDEIDEEFDSVESSCSIDLVRMRYDRLRSVAGRVQTVVGDVATQGERIQSLLCWRDPRATAIFQFIIVMVSIVVYFVPKKVLVGIAGFYIMRHPRFRKKNNTPSIVENFFRRLPDKQEEEYTIEHLEFLFSIARQARYSLDTNHITSAYYHGVGGLPPPTRSSTPSRHGYACYPPSILVSGVRAAAATDFMSSGGGVVSFVFAAVELSPGAAATPASPPRHSQAAAPHPCLRRPPPRHPHDVLHFFQQPRPRRLWRDHLIPHAPECDSVGGEERFDDAGDDASSFSWRPRECGGDDGDFLEIQLVRLVPVVLEDRVGEVEVLKVVEVDEEVLLSLCSSAPSYEPK</sequence>
<comment type="subcellular location">
    <subcellularLocation>
        <location evidence="1">Membrane</location>
        <topology evidence="1">Multi-pass membrane protein</topology>
    </subcellularLocation>
</comment>
<name>C7J9R5_ORYSJ</name>
<dbReference type="GO" id="GO:0016020">
    <property type="term" value="C:membrane"/>
    <property type="evidence" value="ECO:0007669"/>
    <property type="project" value="UniProtKB-SubCell"/>
</dbReference>
<keyword evidence="6 8" id="KW-0472">Membrane</keyword>
<feature type="transmembrane region" description="Helical" evidence="8">
    <location>
        <begin position="742"/>
        <end position="775"/>
    </location>
</feature>
<feature type="transmembrane region" description="Helical" evidence="8">
    <location>
        <begin position="857"/>
        <end position="875"/>
    </location>
</feature>
<evidence type="ECO:0000256" key="5">
    <source>
        <dbReference type="ARBA" id="ARBA00022989"/>
    </source>
</evidence>
<dbReference type="HOGENOM" id="CLU_003762_4_0_1"/>
<dbReference type="PANTHER" id="PTHR31425:SF32">
    <property type="entry name" value="MULTIPLE C2 DOMAIN AND TRANSMEMBRANE REGION PROTEIN 9"/>
    <property type="match status" value="1"/>
</dbReference>
<keyword evidence="3 8" id="KW-0812">Transmembrane</keyword>
<dbReference type="InterPro" id="IPR047255">
    <property type="entry name" value="C2D_MCTP_PRT_plant"/>
</dbReference>
<feature type="domain" description="C2" evidence="9">
    <location>
        <begin position="1"/>
        <end position="105"/>
    </location>
</feature>
<organism evidence="10 11">
    <name type="scientific">Oryza sativa subsp. japonica</name>
    <name type="common">Rice</name>
    <dbReference type="NCBI Taxonomy" id="39947"/>
    <lineage>
        <taxon>Eukaryota</taxon>
        <taxon>Viridiplantae</taxon>
        <taxon>Streptophyta</taxon>
        <taxon>Embryophyta</taxon>
        <taxon>Tracheophyta</taxon>
        <taxon>Spermatophyta</taxon>
        <taxon>Magnoliopsida</taxon>
        <taxon>Liliopsida</taxon>
        <taxon>Poales</taxon>
        <taxon>Poaceae</taxon>
        <taxon>BOP clade</taxon>
        <taxon>Oryzoideae</taxon>
        <taxon>Oryzeae</taxon>
        <taxon>Oryzinae</taxon>
        <taxon>Oryza</taxon>
        <taxon>Oryza sativa</taxon>
    </lineage>
</organism>
<keyword evidence="4" id="KW-0677">Repeat</keyword>
<feature type="domain" description="C2" evidence="9">
    <location>
        <begin position="180"/>
        <end position="304"/>
    </location>
</feature>
<evidence type="ECO:0000259" key="9">
    <source>
        <dbReference type="PROSITE" id="PS50004"/>
    </source>
</evidence>
<dbReference type="InterPro" id="IPR047259">
    <property type="entry name" value="QUIRKY-like"/>
</dbReference>
<evidence type="ECO:0000256" key="2">
    <source>
        <dbReference type="ARBA" id="ARBA00007923"/>
    </source>
</evidence>
<reference evidence="11" key="2">
    <citation type="journal article" date="2008" name="Nucleic Acids Res.">
        <title>The rice annotation project database (RAP-DB): 2008 update.</title>
        <authorList>
            <consortium name="The rice annotation project (RAP)"/>
        </authorList>
    </citation>
    <scope>GENOME REANNOTATION</scope>
    <source>
        <strain evidence="11">cv. Nipponbare</strain>
    </source>
</reference>
<evidence type="ECO:0000256" key="1">
    <source>
        <dbReference type="ARBA" id="ARBA00004141"/>
    </source>
</evidence>
<dbReference type="SMART" id="SM00239">
    <property type="entry name" value="C2"/>
    <property type="match status" value="3"/>
</dbReference>
<dbReference type="InterPro" id="IPR013583">
    <property type="entry name" value="MCTP_C"/>
</dbReference>
<dbReference type="KEGG" id="dosa:Os12g0187575"/>
<dbReference type="AlphaFoldDB" id="C7J9R5"/>
<evidence type="ECO:0000256" key="7">
    <source>
        <dbReference type="SAM" id="MobiDB-lite"/>
    </source>
</evidence>
<dbReference type="EMBL" id="AP008218">
    <property type="protein sequence ID" value="BAH95553.1"/>
    <property type="molecule type" value="Genomic_DNA"/>
</dbReference>
<evidence type="ECO:0000313" key="10">
    <source>
        <dbReference type="EMBL" id="BAH95553.1"/>
    </source>
</evidence>
<protein>
    <submittedName>
        <fullName evidence="10">Os12g0187575 protein</fullName>
    </submittedName>
</protein>
<evidence type="ECO:0000313" key="11">
    <source>
        <dbReference type="Proteomes" id="UP000000763"/>
    </source>
</evidence>
<dbReference type="PANTHER" id="PTHR31425">
    <property type="entry name" value="PHOSPHORIBOSYLANTHRANILATE TRANSFERASE ISOFORM 1"/>
    <property type="match status" value="1"/>
</dbReference>
<dbReference type="Pfam" id="PF00168">
    <property type="entry name" value="C2"/>
    <property type="match status" value="3"/>
</dbReference>